<comment type="caution">
    <text evidence="2">The sequence shown here is derived from an EMBL/GenBank/DDBJ whole genome shotgun (WGS) entry which is preliminary data.</text>
</comment>
<evidence type="ECO:0000256" key="1">
    <source>
        <dbReference type="SAM" id="SignalP"/>
    </source>
</evidence>
<feature type="chain" id="PRO_5040307282" evidence="1">
    <location>
        <begin position="19"/>
        <end position="65"/>
    </location>
</feature>
<proteinExistence type="predicted"/>
<gene>
    <name evidence="2" type="ORF">C2S_12889</name>
</gene>
<feature type="signal peptide" evidence="1">
    <location>
        <begin position="1"/>
        <end position="18"/>
    </location>
</feature>
<accession>A0A9Q9UH81</accession>
<reference evidence="2" key="1">
    <citation type="submission" date="2019-05" db="EMBL/GenBank/DDBJ databases">
        <authorList>
            <person name="Piombo E."/>
        </authorList>
    </citation>
    <scope>NUCLEOTIDE SEQUENCE</scope>
    <source>
        <strain evidence="2">C2S</strain>
    </source>
</reference>
<evidence type="ECO:0000313" key="3">
    <source>
        <dbReference type="Proteomes" id="UP000760494"/>
    </source>
</evidence>
<protein>
    <submittedName>
        <fullName evidence="2">Uncharacterized protein</fullName>
    </submittedName>
</protein>
<dbReference type="EMBL" id="CABFJX010000421">
    <property type="protein sequence ID" value="VTT83828.1"/>
    <property type="molecule type" value="Genomic_DNA"/>
</dbReference>
<dbReference type="Proteomes" id="UP000760494">
    <property type="component" value="Unassembled WGS sequence"/>
</dbReference>
<organism evidence="2 3">
    <name type="scientific">Fusarium fujikuroi</name>
    <name type="common">Bakanae and foot rot disease fungus</name>
    <name type="synonym">Gibberella fujikuroi</name>
    <dbReference type="NCBI Taxonomy" id="5127"/>
    <lineage>
        <taxon>Eukaryota</taxon>
        <taxon>Fungi</taxon>
        <taxon>Dikarya</taxon>
        <taxon>Ascomycota</taxon>
        <taxon>Pezizomycotina</taxon>
        <taxon>Sordariomycetes</taxon>
        <taxon>Hypocreomycetidae</taxon>
        <taxon>Hypocreales</taxon>
        <taxon>Nectriaceae</taxon>
        <taxon>Fusarium</taxon>
        <taxon>Fusarium fujikuroi species complex</taxon>
    </lineage>
</organism>
<dbReference type="AlphaFoldDB" id="A0A9Q9UH81"/>
<sequence>MRPSGILIMATAFISVSAQNCKQRSAICVICPLLVKYAVHREQLLIVTQWLTGALILELLLPMCI</sequence>
<keyword evidence="1" id="KW-0732">Signal</keyword>
<name>A0A9Q9UH81_FUSFU</name>
<evidence type="ECO:0000313" key="2">
    <source>
        <dbReference type="EMBL" id="VTT83828.1"/>
    </source>
</evidence>